<evidence type="ECO:0000313" key="3">
    <source>
        <dbReference type="Proteomes" id="UP000021315"/>
    </source>
</evidence>
<dbReference type="AlphaFoldDB" id="A0A080M1X2"/>
<keyword evidence="3" id="KW-1185">Reference proteome</keyword>
<dbReference type="STRING" id="1453999.AW06_003659"/>
<reference evidence="2" key="1">
    <citation type="submission" date="2014-02" db="EMBL/GenBank/DDBJ databases">
        <title>Expanding our view of genomic diversity in Candidatus Accumulibacter clades.</title>
        <authorList>
            <person name="Skennerton C.T."/>
            <person name="Barr J.J."/>
            <person name="Slater F.R."/>
            <person name="Bond P.L."/>
            <person name="Tyson G.W."/>
        </authorList>
    </citation>
    <scope>NUCLEOTIDE SEQUENCE [LARGE SCALE GENOMIC DNA]</scope>
</reference>
<evidence type="ECO:0000313" key="2">
    <source>
        <dbReference type="EMBL" id="KFB75287.1"/>
    </source>
</evidence>
<proteinExistence type="predicted"/>
<comment type="caution">
    <text evidence="2">The sequence shown here is derived from an EMBL/GenBank/DDBJ whole genome shotgun (WGS) entry which is preliminary data.</text>
</comment>
<feature type="compositionally biased region" description="Basic and acidic residues" evidence="1">
    <location>
        <begin position="142"/>
        <end position="156"/>
    </location>
</feature>
<name>A0A080M1X2_9PROT</name>
<protein>
    <submittedName>
        <fullName evidence="2">Uncharacterized protein</fullName>
    </submittedName>
</protein>
<dbReference type="EMBL" id="JDST02000096">
    <property type="protein sequence ID" value="KFB75287.1"/>
    <property type="molecule type" value="Genomic_DNA"/>
</dbReference>
<gene>
    <name evidence="2" type="ORF">AW06_003659</name>
</gene>
<feature type="region of interest" description="Disordered" evidence="1">
    <location>
        <begin position="115"/>
        <end position="156"/>
    </location>
</feature>
<sequence length="156" mass="16842">MFLRNQHEAMEAKVILLFRSAEAQIRFAPKEGVAIHSLGMAHGYPESIHEIPFRFECPQPLGPGPMQKGFDVTELGQLPDEGRTVAQMGKPCGPMPAEVRPNVLVAAVAEDGADERRRQGLSIRPSQHPAISAGTLACAGSRPERPGSEPRKPGNC</sequence>
<dbReference type="Proteomes" id="UP000021315">
    <property type="component" value="Unassembled WGS sequence"/>
</dbReference>
<organism evidence="2 3">
    <name type="scientific">Candidatus Accumulibacter cognatus</name>
    <dbReference type="NCBI Taxonomy" id="2954383"/>
    <lineage>
        <taxon>Bacteria</taxon>
        <taxon>Pseudomonadati</taxon>
        <taxon>Pseudomonadota</taxon>
        <taxon>Betaproteobacteria</taxon>
        <taxon>Candidatus Accumulibacter</taxon>
    </lineage>
</organism>
<accession>A0A080M1X2</accession>
<evidence type="ECO:0000256" key="1">
    <source>
        <dbReference type="SAM" id="MobiDB-lite"/>
    </source>
</evidence>